<name>A0AAD7QSZ5_9ASCO</name>
<dbReference type="Proteomes" id="UP001217417">
    <property type="component" value="Unassembled WGS sequence"/>
</dbReference>
<evidence type="ECO:0000256" key="3">
    <source>
        <dbReference type="ARBA" id="ARBA00019406"/>
    </source>
</evidence>
<keyword evidence="8" id="KW-1185">Reference proteome</keyword>
<protein>
    <recommendedName>
        <fullName evidence="3">Cx9C motif-containing protein 4, mitochondrial</fullName>
    </recommendedName>
</protein>
<comment type="caution">
    <text evidence="7">The sequence shown here is derived from an EMBL/GenBank/DDBJ whole genome shotgun (WGS) entry which is preliminary data.</text>
</comment>
<dbReference type="Gene3D" id="1.10.287.1130">
    <property type="entry name" value="CytochromE C oxidase copper chaperone"/>
    <property type="match status" value="1"/>
</dbReference>
<keyword evidence="5 6" id="KW-1015">Disulfide bond</keyword>
<comment type="similarity">
    <text evidence="2">Belongs to the CMC4 family.</text>
</comment>
<dbReference type="InterPro" id="IPR009069">
    <property type="entry name" value="Cys_alpha_HP_mot_SF"/>
</dbReference>
<accession>A0AAD7QSZ5</accession>
<dbReference type="GO" id="GO:0005758">
    <property type="term" value="C:mitochondrial intermembrane space"/>
    <property type="evidence" value="ECO:0007669"/>
    <property type="project" value="UniProtKB-SubCell"/>
</dbReference>
<keyword evidence="4" id="KW-0496">Mitochondrion</keyword>
<organism evidence="7 8">
    <name type="scientific">Lipomyces tetrasporus</name>
    <dbReference type="NCBI Taxonomy" id="54092"/>
    <lineage>
        <taxon>Eukaryota</taxon>
        <taxon>Fungi</taxon>
        <taxon>Dikarya</taxon>
        <taxon>Ascomycota</taxon>
        <taxon>Saccharomycotina</taxon>
        <taxon>Lipomycetes</taxon>
        <taxon>Lipomycetales</taxon>
        <taxon>Lipomycetaceae</taxon>
        <taxon>Lipomyces</taxon>
    </lineage>
</organism>
<dbReference type="RefSeq" id="XP_056044208.1">
    <property type="nucleotide sequence ID" value="XM_056185017.1"/>
</dbReference>
<evidence type="ECO:0000256" key="1">
    <source>
        <dbReference type="ARBA" id="ARBA00004569"/>
    </source>
</evidence>
<comment type="subcellular location">
    <subcellularLocation>
        <location evidence="1">Mitochondrion intermembrane space</location>
    </subcellularLocation>
</comment>
<dbReference type="PANTHER" id="PTHR15590:SF0">
    <property type="entry name" value="CX9C MOTIF-CONTAINING PROTEIN 4"/>
    <property type="match status" value="1"/>
</dbReference>
<dbReference type="Pfam" id="PF08991">
    <property type="entry name" value="CMC4"/>
    <property type="match status" value="1"/>
</dbReference>
<evidence type="ECO:0000256" key="2">
    <source>
        <dbReference type="ARBA" id="ARBA00009858"/>
    </source>
</evidence>
<feature type="disulfide bond" evidence="6">
    <location>
        <begin position="9"/>
        <end position="40"/>
    </location>
</feature>
<dbReference type="PROSITE" id="PS51808">
    <property type="entry name" value="CHCH"/>
    <property type="match status" value="1"/>
</dbReference>
<proteinExistence type="inferred from homology"/>
<evidence type="ECO:0000256" key="6">
    <source>
        <dbReference type="PIRSR" id="PIRSR627179-50"/>
    </source>
</evidence>
<gene>
    <name evidence="7" type="ORF">POJ06DRAFT_196279</name>
</gene>
<evidence type="ECO:0000313" key="8">
    <source>
        <dbReference type="Proteomes" id="UP001217417"/>
    </source>
</evidence>
<dbReference type="InterPro" id="IPR027179">
    <property type="entry name" value="CMC4"/>
</dbReference>
<sequence length="80" mass="9003">MAEPSPKVCHAEACAIQDCLWRTGYNERRCSAAIDALYACCKKMYDQDEGARAIACPEPGLLNIKLEQRAREKVDAVRMR</sequence>
<feature type="disulfide bond" evidence="6">
    <location>
        <begin position="19"/>
        <end position="30"/>
    </location>
</feature>
<dbReference type="GeneID" id="80880183"/>
<dbReference type="EMBL" id="JARPMG010000005">
    <property type="protein sequence ID" value="KAJ8100758.1"/>
    <property type="molecule type" value="Genomic_DNA"/>
</dbReference>
<dbReference type="SUPFAM" id="SSF47072">
    <property type="entry name" value="Cysteine alpha-hairpin motif"/>
    <property type="match status" value="1"/>
</dbReference>
<evidence type="ECO:0000313" key="7">
    <source>
        <dbReference type="EMBL" id="KAJ8100758.1"/>
    </source>
</evidence>
<dbReference type="PANTHER" id="PTHR15590">
    <property type="entry name" value="CX9C MOTIF-CONTAINING PROTEIN 4"/>
    <property type="match status" value="1"/>
</dbReference>
<evidence type="ECO:0000256" key="4">
    <source>
        <dbReference type="ARBA" id="ARBA00023128"/>
    </source>
</evidence>
<reference evidence="7" key="1">
    <citation type="submission" date="2023-03" db="EMBL/GenBank/DDBJ databases">
        <title>Near-Complete genome sequence of Lipomyces tetrasporous NRRL Y-64009, an oleaginous yeast capable of growing on lignocellulosic hydrolysates.</title>
        <authorList>
            <consortium name="Lawrence Berkeley National Laboratory"/>
            <person name="Jagtap S.S."/>
            <person name="Liu J.-J."/>
            <person name="Walukiewicz H.E."/>
            <person name="Pangilinan J."/>
            <person name="Lipzen A."/>
            <person name="Ahrendt S."/>
            <person name="Koriabine M."/>
            <person name="Cobaugh K."/>
            <person name="Salamov A."/>
            <person name="Yoshinaga Y."/>
            <person name="Ng V."/>
            <person name="Daum C."/>
            <person name="Grigoriev I.V."/>
            <person name="Slininger P.J."/>
            <person name="Dien B.S."/>
            <person name="Jin Y.-S."/>
            <person name="Rao C.V."/>
        </authorList>
    </citation>
    <scope>NUCLEOTIDE SEQUENCE</scope>
    <source>
        <strain evidence="7">NRRL Y-64009</strain>
    </source>
</reference>
<dbReference type="AlphaFoldDB" id="A0AAD7QSZ5"/>
<evidence type="ECO:0000256" key="5">
    <source>
        <dbReference type="ARBA" id="ARBA00023157"/>
    </source>
</evidence>
<feature type="disulfide bond" evidence="6">
    <location>
        <begin position="41"/>
        <end position="56"/>
    </location>
</feature>